<dbReference type="InterPro" id="IPR045749">
    <property type="entry name" value="DUF6090"/>
</dbReference>
<dbReference type="EMBL" id="FNCZ01000001">
    <property type="protein sequence ID" value="SDG83567.1"/>
    <property type="molecule type" value="Genomic_DNA"/>
</dbReference>
<evidence type="ECO:0000256" key="1">
    <source>
        <dbReference type="SAM" id="Phobius"/>
    </source>
</evidence>
<dbReference type="Proteomes" id="UP000199492">
    <property type="component" value="Unassembled WGS sequence"/>
</dbReference>
<accession>A0A1G7XHG5</accession>
<dbReference type="STRING" id="262004.SAMN04489796_101716"/>
<evidence type="ECO:0000313" key="2">
    <source>
        <dbReference type="EMBL" id="SDG83567.1"/>
    </source>
</evidence>
<gene>
    <name evidence="2" type="ORF">SAMN04489796_101716</name>
</gene>
<keyword evidence="1" id="KW-1133">Transmembrane helix</keyword>
<proteinExistence type="predicted"/>
<reference evidence="3" key="1">
    <citation type="submission" date="2016-10" db="EMBL/GenBank/DDBJ databases">
        <authorList>
            <person name="Varghese N."/>
            <person name="Submissions S."/>
        </authorList>
    </citation>
    <scope>NUCLEOTIDE SEQUENCE [LARGE SCALE GENOMIC DNA]</scope>
    <source>
        <strain evidence="3">DSM 15363</strain>
    </source>
</reference>
<feature type="transmembrane region" description="Helical" evidence="1">
    <location>
        <begin position="21"/>
        <end position="42"/>
    </location>
</feature>
<keyword evidence="1" id="KW-0812">Transmembrane</keyword>
<organism evidence="2 3">
    <name type="scientific">Winogradskyella thalassocola</name>
    <dbReference type="NCBI Taxonomy" id="262004"/>
    <lineage>
        <taxon>Bacteria</taxon>
        <taxon>Pseudomonadati</taxon>
        <taxon>Bacteroidota</taxon>
        <taxon>Flavobacteriia</taxon>
        <taxon>Flavobacteriales</taxon>
        <taxon>Flavobacteriaceae</taxon>
        <taxon>Winogradskyella</taxon>
    </lineage>
</organism>
<keyword evidence="1" id="KW-0472">Membrane</keyword>
<sequence length="248" mass="29237">MIKFFRKIRYDLMEKNKIGKYLKYAIGEIILVVLGILIALQLNNLNDERKTENLRQVYYKQLLQDFENDKAYIKEHSSRIDSNMVKFRAFKDIYNQPNLPINKIITETTNLGWQLYNVQFKSNTINTLQNTGDIKLIPPTIREQLIRLDKYKEETEEVSKYNNDEAGKAGSTAANRYGSLEFAFKNIQNQPKLSEYVFDEKNLIELLITLERCQFMKVESEKGSLIRFKKILSDMDEIEILINKELKK</sequence>
<protein>
    <submittedName>
        <fullName evidence="2">Uncharacterized protein</fullName>
    </submittedName>
</protein>
<dbReference type="Pfam" id="PF19578">
    <property type="entry name" value="DUF6090"/>
    <property type="match status" value="1"/>
</dbReference>
<evidence type="ECO:0000313" key="3">
    <source>
        <dbReference type="Proteomes" id="UP000199492"/>
    </source>
</evidence>
<keyword evidence="3" id="KW-1185">Reference proteome</keyword>
<dbReference type="AlphaFoldDB" id="A0A1G7XHG5"/>
<name>A0A1G7XHG5_9FLAO</name>